<dbReference type="Proteomes" id="UP001183629">
    <property type="component" value="Unassembled WGS sequence"/>
</dbReference>
<sequence length="275" mass="29163">MVDMDAAIGFVVARGDQVDRARLSYLRNGTPAPDDAIARTEMGQAPDGGWPAQWGGEIASIDATCFRLAELDDLGALGRPAGRKALDWLAGRQRPDGTWEEDASYAHTAPPWARPGDPEARLHLTALAAYWLIIGGGQASAESGHFDPRLGGAYAGVARSAAQAIAGSLRPDGSWPSYLITGALGAAVLHRQDMFYESARMQLILADRLPKLSPGDTAFLAATLSRAGVPGNDHLPQAARQRLGETQRTDGGWPSDDGDAFDVHTTLLAIRATRS</sequence>
<dbReference type="SUPFAM" id="SSF48239">
    <property type="entry name" value="Terpenoid cyclases/Protein prenyltransferases"/>
    <property type="match status" value="1"/>
</dbReference>
<dbReference type="InterPro" id="IPR008930">
    <property type="entry name" value="Terpenoid_cyclase/PrenylTrfase"/>
</dbReference>
<dbReference type="CDD" id="cd00688">
    <property type="entry name" value="ISOPREN_C2_like"/>
    <property type="match status" value="1"/>
</dbReference>
<keyword evidence="2" id="KW-1185">Reference proteome</keyword>
<name>A0AAE3ZQC0_9ACTN</name>
<comment type="caution">
    <text evidence="1">The sequence shown here is derived from an EMBL/GenBank/DDBJ whole genome shotgun (WGS) entry which is preliminary data.</text>
</comment>
<gene>
    <name evidence="1" type="ORF">J2S44_003221</name>
</gene>
<protein>
    <recommendedName>
        <fullName evidence="3">Squalene--hopene cyclase</fullName>
    </recommendedName>
</protein>
<evidence type="ECO:0008006" key="3">
    <source>
        <dbReference type="Google" id="ProtNLM"/>
    </source>
</evidence>
<accession>A0AAE3ZQC0</accession>
<proteinExistence type="predicted"/>
<dbReference type="Gene3D" id="1.50.10.20">
    <property type="match status" value="2"/>
</dbReference>
<dbReference type="AlphaFoldDB" id="A0AAE3ZQC0"/>
<dbReference type="EMBL" id="JAVDYC010000001">
    <property type="protein sequence ID" value="MDR7322971.1"/>
    <property type="molecule type" value="Genomic_DNA"/>
</dbReference>
<organism evidence="1 2">
    <name type="scientific">Catenuloplanes niger</name>
    <dbReference type="NCBI Taxonomy" id="587534"/>
    <lineage>
        <taxon>Bacteria</taxon>
        <taxon>Bacillati</taxon>
        <taxon>Actinomycetota</taxon>
        <taxon>Actinomycetes</taxon>
        <taxon>Micromonosporales</taxon>
        <taxon>Micromonosporaceae</taxon>
        <taxon>Catenuloplanes</taxon>
    </lineage>
</organism>
<evidence type="ECO:0000313" key="1">
    <source>
        <dbReference type="EMBL" id="MDR7322971.1"/>
    </source>
</evidence>
<evidence type="ECO:0000313" key="2">
    <source>
        <dbReference type="Proteomes" id="UP001183629"/>
    </source>
</evidence>
<reference evidence="1 2" key="1">
    <citation type="submission" date="2023-07" db="EMBL/GenBank/DDBJ databases">
        <title>Sequencing the genomes of 1000 actinobacteria strains.</title>
        <authorList>
            <person name="Klenk H.-P."/>
        </authorList>
    </citation>
    <scope>NUCLEOTIDE SEQUENCE [LARGE SCALE GENOMIC DNA]</scope>
    <source>
        <strain evidence="1 2">DSM 44711</strain>
    </source>
</reference>